<reference evidence="1" key="1">
    <citation type="submission" date="2018-02" db="EMBL/GenBank/DDBJ databases">
        <title>Rhizophora mucronata_Transcriptome.</title>
        <authorList>
            <person name="Meera S.P."/>
            <person name="Sreeshan A."/>
            <person name="Augustine A."/>
        </authorList>
    </citation>
    <scope>NUCLEOTIDE SEQUENCE</scope>
    <source>
        <tissue evidence="1">Leaf</tissue>
    </source>
</reference>
<name>A0A2P2N9P6_RHIMU</name>
<organism evidence="1">
    <name type="scientific">Rhizophora mucronata</name>
    <name type="common">Asiatic mangrove</name>
    <dbReference type="NCBI Taxonomy" id="61149"/>
    <lineage>
        <taxon>Eukaryota</taxon>
        <taxon>Viridiplantae</taxon>
        <taxon>Streptophyta</taxon>
        <taxon>Embryophyta</taxon>
        <taxon>Tracheophyta</taxon>
        <taxon>Spermatophyta</taxon>
        <taxon>Magnoliopsida</taxon>
        <taxon>eudicotyledons</taxon>
        <taxon>Gunneridae</taxon>
        <taxon>Pentapetalae</taxon>
        <taxon>rosids</taxon>
        <taxon>fabids</taxon>
        <taxon>Malpighiales</taxon>
        <taxon>Rhizophoraceae</taxon>
        <taxon>Rhizophora</taxon>
    </lineage>
</organism>
<evidence type="ECO:0000313" key="1">
    <source>
        <dbReference type="EMBL" id="MBX39203.1"/>
    </source>
</evidence>
<dbReference type="AlphaFoldDB" id="A0A2P2N9P6"/>
<sequence length="40" mass="4750">MSQRSRFITLRPSKKLFQTIKAIVCIKQENVKMYLITTSF</sequence>
<proteinExistence type="predicted"/>
<accession>A0A2P2N9P6</accession>
<protein>
    <submittedName>
        <fullName evidence="1">Uncharacterized protein</fullName>
    </submittedName>
</protein>
<dbReference type="EMBL" id="GGEC01058719">
    <property type="protein sequence ID" value="MBX39203.1"/>
    <property type="molecule type" value="Transcribed_RNA"/>
</dbReference>